<feature type="compositionally biased region" description="Low complexity" evidence="1">
    <location>
        <begin position="80"/>
        <end position="97"/>
    </location>
</feature>
<accession>A0A8T1VVH2</accession>
<dbReference type="PANTHER" id="PTHR31827:SF1">
    <property type="entry name" value="EMB|CAB89363.1"/>
    <property type="match status" value="1"/>
</dbReference>
<dbReference type="EMBL" id="JAGDFM010000160">
    <property type="protein sequence ID" value="KAG7383973.1"/>
    <property type="molecule type" value="Genomic_DNA"/>
</dbReference>
<dbReference type="OrthoDB" id="77038at2759"/>
<gene>
    <name evidence="3" type="ORF">PHYPSEUDO_003142</name>
</gene>
<comment type="caution">
    <text evidence="3">The sequence shown here is derived from an EMBL/GenBank/DDBJ whole genome shotgun (WGS) entry which is preliminary data.</text>
</comment>
<evidence type="ECO:0000313" key="3">
    <source>
        <dbReference type="EMBL" id="KAG7383973.1"/>
    </source>
</evidence>
<dbReference type="Pfam" id="PF24906">
    <property type="entry name" value="Zf_WRKY19"/>
    <property type="match status" value="1"/>
</dbReference>
<dbReference type="PANTHER" id="PTHR31827">
    <property type="entry name" value="EMB|CAB89363.1"/>
    <property type="match status" value="1"/>
</dbReference>
<reference evidence="3" key="1">
    <citation type="submission" date="2021-02" db="EMBL/GenBank/DDBJ databases">
        <authorList>
            <person name="Palmer J.M."/>
        </authorList>
    </citation>
    <scope>NUCLEOTIDE SEQUENCE</scope>
    <source>
        <strain evidence="3">SCRP734</strain>
    </source>
</reference>
<evidence type="ECO:0000259" key="2">
    <source>
        <dbReference type="Pfam" id="PF24906"/>
    </source>
</evidence>
<dbReference type="Proteomes" id="UP000694044">
    <property type="component" value="Unassembled WGS sequence"/>
</dbReference>
<feature type="region of interest" description="Disordered" evidence="1">
    <location>
        <begin position="79"/>
        <end position="115"/>
    </location>
</feature>
<dbReference type="AlphaFoldDB" id="A0A8T1VVH2"/>
<protein>
    <recommendedName>
        <fullName evidence="2">WRKY19-like zinc finger domain-containing protein</fullName>
    </recommendedName>
</protein>
<proteinExistence type="predicted"/>
<sequence>MCSKSKVSFLLNPQPVTDDQRVQLRSPMFVVSATPSYLFVQNSCIAPLKKTSGCSVKSVMPVLSLCGVICTSSNGEEPEQQTAAAKQDQTYKTKTTTLEPETRKPNAGRTRVRKHHTPPCQVEGCKNIAVSRGCCVRHGGGSRCTVSGCSNRAKLYKKCFQHGGFNTCATEGCTRKAKRYGFCWSHGGGRICKILGCKKVSTQNDLCWAHGGGNRCKLEGCSRRSYQKYGYYCVDHASPNLRVNRAMVLLG</sequence>
<name>A0A8T1VVH2_9STRA</name>
<organism evidence="3 4">
    <name type="scientific">Phytophthora pseudosyringae</name>
    <dbReference type="NCBI Taxonomy" id="221518"/>
    <lineage>
        <taxon>Eukaryota</taxon>
        <taxon>Sar</taxon>
        <taxon>Stramenopiles</taxon>
        <taxon>Oomycota</taxon>
        <taxon>Peronosporomycetes</taxon>
        <taxon>Peronosporales</taxon>
        <taxon>Peronosporaceae</taxon>
        <taxon>Phytophthora</taxon>
    </lineage>
</organism>
<feature type="domain" description="WRKY19-like zinc finger" evidence="2">
    <location>
        <begin position="168"/>
        <end position="188"/>
    </location>
</feature>
<dbReference type="InterPro" id="IPR056866">
    <property type="entry name" value="Znf_WRKY19"/>
</dbReference>
<keyword evidence="4" id="KW-1185">Reference proteome</keyword>
<evidence type="ECO:0000256" key="1">
    <source>
        <dbReference type="SAM" id="MobiDB-lite"/>
    </source>
</evidence>
<evidence type="ECO:0000313" key="4">
    <source>
        <dbReference type="Proteomes" id="UP000694044"/>
    </source>
</evidence>